<comment type="caution">
    <text evidence="2">The sequence shown here is derived from an EMBL/GenBank/DDBJ whole genome shotgun (WGS) entry which is preliminary data.</text>
</comment>
<feature type="region of interest" description="Disordered" evidence="1">
    <location>
        <begin position="1"/>
        <end position="20"/>
    </location>
</feature>
<proteinExistence type="predicted"/>
<dbReference type="Proteomes" id="UP001153050">
    <property type="component" value="Unassembled WGS sequence"/>
</dbReference>
<evidence type="ECO:0000256" key="1">
    <source>
        <dbReference type="SAM" id="MobiDB-lite"/>
    </source>
</evidence>
<evidence type="ECO:0000313" key="3">
    <source>
        <dbReference type="Proteomes" id="UP001153050"/>
    </source>
</evidence>
<gene>
    <name evidence="2" type="ORF">MES5069_220124</name>
</gene>
<protein>
    <submittedName>
        <fullName evidence="2">Uncharacterized protein</fullName>
    </submittedName>
</protein>
<name>A0ABN8JMR7_9HYPH</name>
<evidence type="ECO:0000313" key="2">
    <source>
        <dbReference type="EMBL" id="CAH2399363.1"/>
    </source>
</evidence>
<organism evidence="2 3">
    <name type="scientific">Mesorhizobium escarrei</name>
    <dbReference type="NCBI Taxonomy" id="666018"/>
    <lineage>
        <taxon>Bacteria</taxon>
        <taxon>Pseudomonadati</taxon>
        <taxon>Pseudomonadota</taxon>
        <taxon>Alphaproteobacteria</taxon>
        <taxon>Hyphomicrobiales</taxon>
        <taxon>Phyllobacteriaceae</taxon>
        <taxon>Mesorhizobium</taxon>
    </lineage>
</organism>
<dbReference type="EMBL" id="CAKXZT010000116">
    <property type="protein sequence ID" value="CAH2399363.1"/>
    <property type="molecule type" value="Genomic_DNA"/>
</dbReference>
<reference evidence="2 3" key="1">
    <citation type="submission" date="2022-03" db="EMBL/GenBank/DDBJ databases">
        <authorList>
            <person name="Brunel B."/>
        </authorList>
    </citation>
    <scope>NUCLEOTIDE SEQUENCE [LARGE SCALE GENOMIC DNA]</scope>
    <source>
        <strain evidence="2">STM5069sample</strain>
    </source>
</reference>
<accession>A0ABN8JMR7</accession>
<sequence>MFGRTPAPNVPEANYRESNGERVCDPVGYPTLRETWRPLHVAVLSGRWTKSSSAPEKLHVGRATAGLPMGGHPLMFGRSAASNVATS</sequence>
<keyword evidence="3" id="KW-1185">Reference proteome</keyword>